<feature type="coiled-coil region" evidence="1">
    <location>
        <begin position="229"/>
        <end position="270"/>
    </location>
</feature>
<dbReference type="EMBL" id="WKRD01000013">
    <property type="protein sequence ID" value="MSC58483.1"/>
    <property type="molecule type" value="Genomic_DNA"/>
</dbReference>
<keyword evidence="1" id="KW-0175">Coiled coil</keyword>
<name>A0A174Z5Z1_9FIRM</name>
<evidence type="ECO:0000313" key="5">
    <source>
        <dbReference type="Proteomes" id="UP000095621"/>
    </source>
</evidence>
<dbReference type="Proteomes" id="UP000095621">
    <property type="component" value="Unassembled WGS sequence"/>
</dbReference>
<dbReference type="EMBL" id="CZBV01000012">
    <property type="protein sequence ID" value="CUQ91715.1"/>
    <property type="molecule type" value="Genomic_DNA"/>
</dbReference>
<dbReference type="RefSeq" id="WP_055216857.1">
    <property type="nucleotide sequence ID" value="NZ_CABIXW010000012.1"/>
</dbReference>
<dbReference type="Pfam" id="PF12784">
    <property type="entry name" value="PDDEXK_2"/>
    <property type="match status" value="1"/>
</dbReference>
<evidence type="ECO:0000313" key="3">
    <source>
        <dbReference type="EMBL" id="CUQ91715.1"/>
    </source>
</evidence>
<accession>A0A174Z5Z1</accession>
<dbReference type="PANTHER" id="PTHR41317:SF1">
    <property type="entry name" value="PD-(D_E)XK NUCLEASE FAMILY TRANSPOSASE"/>
    <property type="match status" value="1"/>
</dbReference>
<evidence type="ECO:0000313" key="7">
    <source>
        <dbReference type="Proteomes" id="UP000481964"/>
    </source>
</evidence>
<sequence>MGNTAPIMVAKGKIDYGLTNDYMFRAILQKSRKTLIGLASALLHLNPEDIKDIEITNPIILGESINAKTFILDVNILLNNSRMLNLEMQVNNLHNWENRSLCYLCSDFSQLNKGDAYEDIKPVINIGILDYTLFEDAPEFYAEFELLNKKTHRRYSDKLGISVLDLTQIDMASDEDKAYGIDTWATVFKAKTWEELRMAVQSNEYMKDAAETLYELNSDETIRQQCEARRRAEIEEKHMQDKLKKLEEDKENLTREKTELHIKLQNEISETEKWKAKYEQLLAAQAEKKN</sequence>
<evidence type="ECO:0000313" key="2">
    <source>
        <dbReference type="EMBL" id="CUQ79361.1"/>
    </source>
</evidence>
<dbReference type="InterPro" id="IPR010106">
    <property type="entry name" value="RpnA"/>
</dbReference>
<proteinExistence type="predicted"/>
<evidence type="ECO:0000256" key="1">
    <source>
        <dbReference type="SAM" id="Coils"/>
    </source>
</evidence>
<dbReference type="NCBIfam" id="TIGR01784">
    <property type="entry name" value="T_den_put_tspse"/>
    <property type="match status" value="1"/>
</dbReference>
<protein>
    <submittedName>
        <fullName evidence="2">PD-(D/E)XK nuclease family transposase</fullName>
    </submittedName>
    <submittedName>
        <fullName evidence="4">Rpn family recombination-promoting nuclease/putative transposase</fullName>
    </submittedName>
</protein>
<dbReference type="EMBL" id="CZBU01000009">
    <property type="protein sequence ID" value="CUQ79361.1"/>
    <property type="molecule type" value="Genomic_DNA"/>
</dbReference>
<evidence type="ECO:0000313" key="6">
    <source>
        <dbReference type="Proteomes" id="UP000095780"/>
    </source>
</evidence>
<dbReference type="AlphaFoldDB" id="A0A174Z5Z1"/>
<evidence type="ECO:0000313" key="4">
    <source>
        <dbReference type="EMBL" id="MSC58483.1"/>
    </source>
</evidence>
<dbReference type="Proteomes" id="UP000095780">
    <property type="component" value="Unassembled WGS sequence"/>
</dbReference>
<dbReference type="PANTHER" id="PTHR41317">
    <property type="entry name" value="PD-(D_E)XK NUCLEASE FAMILY TRANSPOSASE"/>
    <property type="match status" value="1"/>
</dbReference>
<dbReference type="Proteomes" id="UP000481964">
    <property type="component" value="Unassembled WGS sequence"/>
</dbReference>
<organism evidence="2 5">
    <name type="scientific">Lachnospira eligens</name>
    <dbReference type="NCBI Taxonomy" id="39485"/>
    <lineage>
        <taxon>Bacteria</taxon>
        <taxon>Bacillati</taxon>
        <taxon>Bacillota</taxon>
        <taxon>Clostridia</taxon>
        <taxon>Lachnospirales</taxon>
        <taxon>Lachnospiraceae</taxon>
        <taxon>Lachnospira</taxon>
    </lineage>
</organism>
<reference evidence="5 6" key="1">
    <citation type="submission" date="2015-09" db="EMBL/GenBank/DDBJ databases">
        <authorList>
            <consortium name="Pathogen Informatics"/>
        </authorList>
    </citation>
    <scope>NUCLEOTIDE SEQUENCE [LARGE SCALE GENOMIC DNA]</scope>
    <source>
        <strain evidence="2 5">2789STDY5834875</strain>
        <strain evidence="3 6">2789STDY5834878</strain>
    </source>
</reference>
<gene>
    <name evidence="2" type="ORF">ERS852490_03027</name>
    <name evidence="3" type="ORF">ERS852492_02943</name>
    <name evidence="4" type="ORF">GKE48_13670</name>
</gene>
<dbReference type="OrthoDB" id="2000698at2"/>
<reference evidence="4 7" key="2">
    <citation type="journal article" date="2019" name="Nat. Med.">
        <title>A library of human gut bacterial isolates paired with longitudinal multiomics data enables mechanistic microbiome research.</title>
        <authorList>
            <person name="Poyet M."/>
            <person name="Groussin M."/>
            <person name="Gibbons S.M."/>
            <person name="Avila-Pacheco J."/>
            <person name="Jiang X."/>
            <person name="Kearney S.M."/>
            <person name="Perrotta A.R."/>
            <person name="Berdy B."/>
            <person name="Zhao S."/>
            <person name="Lieberman T.D."/>
            <person name="Swanson P.K."/>
            <person name="Smith M."/>
            <person name="Roesemann S."/>
            <person name="Alexander J.E."/>
            <person name="Rich S.A."/>
            <person name="Livny J."/>
            <person name="Vlamakis H."/>
            <person name="Clish C."/>
            <person name="Bullock K."/>
            <person name="Deik A."/>
            <person name="Scott J."/>
            <person name="Pierce K.A."/>
            <person name="Xavier R.J."/>
            <person name="Alm E.J."/>
        </authorList>
    </citation>
    <scope>NUCLEOTIDE SEQUENCE [LARGE SCALE GENOMIC DNA]</scope>
    <source>
        <strain evidence="4 7">BIOML-A1</strain>
    </source>
</reference>